<dbReference type="Proteomes" id="UP000318307">
    <property type="component" value="Unassembled WGS sequence"/>
</dbReference>
<dbReference type="GO" id="GO:0051301">
    <property type="term" value="P:cell division"/>
    <property type="evidence" value="ECO:0007669"/>
    <property type="project" value="InterPro"/>
</dbReference>
<evidence type="ECO:0000313" key="3">
    <source>
        <dbReference type="EMBL" id="TWI71781.1"/>
    </source>
</evidence>
<comment type="caution">
    <text evidence="3">The sequence shown here is derived from an EMBL/GenBank/DDBJ whole genome shotgun (WGS) entry which is preliminary data.</text>
</comment>
<accession>A0A562RRQ1</accession>
<dbReference type="InterPro" id="IPR019734">
    <property type="entry name" value="TPR_rpt"/>
</dbReference>
<proteinExistence type="inferred from homology"/>
<evidence type="ECO:0000256" key="2">
    <source>
        <dbReference type="SAM" id="SignalP"/>
    </source>
</evidence>
<evidence type="ECO:0000313" key="4">
    <source>
        <dbReference type="Proteomes" id="UP000318307"/>
    </source>
</evidence>
<dbReference type="SUPFAM" id="SSF48452">
    <property type="entry name" value="TPR-like"/>
    <property type="match status" value="1"/>
</dbReference>
<keyword evidence="4" id="KW-1185">Reference proteome</keyword>
<keyword evidence="1" id="KW-0802">TPR repeat</keyword>
<dbReference type="PROSITE" id="PS51257">
    <property type="entry name" value="PROKAR_LIPOPROTEIN"/>
    <property type="match status" value="1"/>
</dbReference>
<dbReference type="PROSITE" id="PS50005">
    <property type="entry name" value="TPR"/>
    <property type="match status" value="1"/>
</dbReference>
<name>A0A562RRQ1_9BACT</name>
<feature type="signal peptide" evidence="2">
    <location>
        <begin position="1"/>
        <end position="25"/>
    </location>
</feature>
<dbReference type="OrthoDB" id="13540at2"/>
<dbReference type="Pfam" id="PF13432">
    <property type="entry name" value="TPR_16"/>
    <property type="match status" value="1"/>
</dbReference>
<dbReference type="Gene3D" id="1.25.40.10">
    <property type="entry name" value="Tetratricopeptide repeat domain"/>
    <property type="match status" value="1"/>
</dbReference>
<protein>
    <submittedName>
        <fullName evidence="3">Tol-pal system protein YbgF</fullName>
    </submittedName>
</protein>
<dbReference type="RefSeq" id="WP_144684660.1">
    <property type="nucleotide sequence ID" value="NZ_VLLC01000012.1"/>
</dbReference>
<dbReference type="InterPro" id="IPR034706">
    <property type="entry name" value="CpoB"/>
</dbReference>
<dbReference type="EMBL" id="VLLC01000012">
    <property type="protein sequence ID" value="TWI71781.1"/>
    <property type="molecule type" value="Genomic_DNA"/>
</dbReference>
<gene>
    <name evidence="3" type="ORF">LZ24_01797</name>
</gene>
<feature type="repeat" description="TPR" evidence="1">
    <location>
        <begin position="204"/>
        <end position="237"/>
    </location>
</feature>
<dbReference type="Pfam" id="PF13174">
    <property type="entry name" value="TPR_6"/>
    <property type="match status" value="1"/>
</dbReference>
<dbReference type="NCBIfam" id="TIGR02795">
    <property type="entry name" value="tol_pal_ybgF"/>
    <property type="match status" value="1"/>
</dbReference>
<keyword evidence="2" id="KW-0732">Signal</keyword>
<dbReference type="HAMAP" id="MF_02066">
    <property type="entry name" value="CpoB"/>
    <property type="match status" value="1"/>
</dbReference>
<feature type="chain" id="PRO_5039893395" evidence="2">
    <location>
        <begin position="26"/>
        <end position="287"/>
    </location>
</feature>
<sequence>MIKAKGCSVWLFVSAVFFLSGCATRHEVIDMDSRLRVMEEQRETRLRAESEVVARMGELEGRMEAQEQDLRSSFARMRSEMDHLRLAIQELQGSLEESTFRTRGVTEKRNLLAEELAFLKDSLMTLSGRMQHMADYVGFESSGEELERKKVVNEEKKVDIPDLSPDLDALYKEAKQAFDNGLFEKARDGFHEILVHFPDSNLADNAQFWIGDIYYREKWYEKAILEYQKVIDNYPKGNKVASALLKQGFAFEKLGQKANARLILEELLRKYPGSSESLIAQRKLRQL</sequence>
<organism evidence="3 4">
    <name type="scientific">Desulfobotulus alkaliphilus</name>
    <dbReference type="NCBI Taxonomy" id="622671"/>
    <lineage>
        <taxon>Bacteria</taxon>
        <taxon>Pseudomonadati</taxon>
        <taxon>Thermodesulfobacteriota</taxon>
        <taxon>Desulfobacteria</taxon>
        <taxon>Desulfobacterales</taxon>
        <taxon>Desulfobacteraceae</taxon>
        <taxon>Desulfobotulus</taxon>
    </lineage>
</organism>
<evidence type="ECO:0000256" key="1">
    <source>
        <dbReference type="PROSITE-ProRule" id="PRU00339"/>
    </source>
</evidence>
<dbReference type="InterPro" id="IPR011990">
    <property type="entry name" value="TPR-like_helical_dom_sf"/>
</dbReference>
<reference evidence="3 4" key="1">
    <citation type="submission" date="2019-07" db="EMBL/GenBank/DDBJ databases">
        <title>Genome sequencing of 100 strains of the haloalkaliphilic chemolithoautotrophic sulfur-oxidizing bacterium Thioalkalivibrio.</title>
        <authorList>
            <person name="Muyzer G."/>
        </authorList>
    </citation>
    <scope>NUCLEOTIDE SEQUENCE [LARGE SCALE GENOMIC DNA]</scope>
    <source>
        <strain evidence="3 4">ASO4-4</strain>
    </source>
</reference>
<dbReference type="AlphaFoldDB" id="A0A562RRQ1"/>
<dbReference type="InterPro" id="IPR014162">
    <property type="entry name" value="CpoB_C"/>
</dbReference>